<dbReference type="GO" id="GO:0008270">
    <property type="term" value="F:zinc ion binding"/>
    <property type="evidence" value="ECO:0007669"/>
    <property type="project" value="InterPro"/>
</dbReference>
<evidence type="ECO:0000256" key="1">
    <source>
        <dbReference type="ARBA" id="ARBA00022723"/>
    </source>
</evidence>
<comment type="cofactor">
    <cofactor evidence="4">
        <name>Zn(2+)</name>
        <dbReference type="ChEBI" id="CHEBI:29105"/>
    </cofactor>
</comment>
<dbReference type="RefSeq" id="XP_049839112.1">
    <property type="nucleotide sequence ID" value="XM_049983155.1"/>
</dbReference>
<feature type="domain" description="Alcohol dehydrogenase-like N-terminal" evidence="6">
    <location>
        <begin position="30"/>
        <end position="142"/>
    </location>
</feature>
<dbReference type="SUPFAM" id="SSF50129">
    <property type="entry name" value="GroES-like"/>
    <property type="match status" value="1"/>
</dbReference>
<protein>
    <submittedName>
        <fullName evidence="7">D-arabinitol dehydrogenase 1</fullName>
    </submittedName>
</protein>
<dbReference type="GO" id="GO:0016491">
    <property type="term" value="F:oxidoreductase activity"/>
    <property type="evidence" value="ECO:0007669"/>
    <property type="project" value="UniProtKB-KW"/>
</dbReference>
<dbReference type="InterPro" id="IPR036291">
    <property type="entry name" value="NAD(P)-bd_dom_sf"/>
</dbReference>
<dbReference type="Pfam" id="PF08240">
    <property type="entry name" value="ADH_N"/>
    <property type="match status" value="1"/>
</dbReference>
<dbReference type="InterPro" id="IPR013149">
    <property type="entry name" value="ADH-like_C"/>
</dbReference>
<organism evidence="7">
    <name type="scientific">Schistocerca gregaria</name>
    <name type="common">Desert locust</name>
    <name type="synonym">Gryllus gregarius</name>
    <dbReference type="NCBI Taxonomy" id="7010"/>
    <lineage>
        <taxon>Eukaryota</taxon>
        <taxon>Metazoa</taxon>
        <taxon>Ecdysozoa</taxon>
        <taxon>Arthropoda</taxon>
        <taxon>Hexapoda</taxon>
        <taxon>Insecta</taxon>
        <taxon>Pterygota</taxon>
        <taxon>Neoptera</taxon>
        <taxon>Polyneoptera</taxon>
        <taxon>Orthoptera</taxon>
        <taxon>Caelifera</taxon>
        <taxon>Acrididea</taxon>
        <taxon>Acridomorpha</taxon>
        <taxon>Acridoidea</taxon>
        <taxon>Acrididae</taxon>
        <taxon>Cyrtacanthacridinae</taxon>
        <taxon>Schistocerca</taxon>
    </lineage>
</organism>
<dbReference type="Gene3D" id="3.40.50.720">
    <property type="entry name" value="NAD(P)-binding Rossmann-like Domain"/>
    <property type="match status" value="1"/>
</dbReference>
<dbReference type="PANTHER" id="PTHR43401:SF2">
    <property type="entry name" value="L-THREONINE 3-DEHYDROGENASE"/>
    <property type="match status" value="1"/>
</dbReference>
<dbReference type="PANTHER" id="PTHR43401">
    <property type="entry name" value="L-THREONINE 3-DEHYDROGENASE"/>
    <property type="match status" value="1"/>
</dbReference>
<dbReference type="AlphaFoldDB" id="A0A8E5JTT6"/>
<dbReference type="Gene3D" id="3.90.180.10">
    <property type="entry name" value="Medium-chain alcohol dehydrogenases, catalytic domain"/>
    <property type="match status" value="1"/>
</dbReference>
<dbReference type="PROSITE" id="PS00059">
    <property type="entry name" value="ADH_ZINC"/>
    <property type="match status" value="1"/>
</dbReference>
<evidence type="ECO:0000313" key="7">
    <source>
        <dbReference type="EMBL" id="QVD39623.1"/>
    </source>
</evidence>
<evidence type="ECO:0000259" key="6">
    <source>
        <dbReference type="Pfam" id="PF08240"/>
    </source>
</evidence>
<keyword evidence="3" id="KW-0560">Oxidoreductase</keyword>
<reference evidence="7" key="1">
    <citation type="journal article" date="2021" name="J. Neurophysiol.">
        <title>Gene transcription changes in a locust model of noise-induced deafness.</title>
        <authorList>
            <person name="French A.S."/>
            <person name="Warren B."/>
        </authorList>
    </citation>
    <scope>NUCLEOTIDE SEQUENCE</scope>
</reference>
<dbReference type="KEGG" id="sgre:126284318"/>
<dbReference type="InterPro" id="IPR011032">
    <property type="entry name" value="GroES-like_sf"/>
</dbReference>
<accession>A0A8E5JTT6</accession>
<evidence type="ECO:0000256" key="4">
    <source>
        <dbReference type="RuleBase" id="RU361277"/>
    </source>
</evidence>
<dbReference type="InterPro" id="IPR050129">
    <property type="entry name" value="Zn_alcohol_dh"/>
</dbReference>
<evidence type="ECO:0000256" key="2">
    <source>
        <dbReference type="ARBA" id="ARBA00022833"/>
    </source>
</evidence>
<dbReference type="EMBL" id="MW962857">
    <property type="protein sequence ID" value="QVD39623.1"/>
    <property type="molecule type" value="mRNA"/>
</dbReference>
<evidence type="ECO:0000256" key="3">
    <source>
        <dbReference type="ARBA" id="ARBA00023002"/>
    </source>
</evidence>
<proteinExistence type="evidence at transcript level"/>
<comment type="similarity">
    <text evidence="4">Belongs to the zinc-containing alcohol dehydrogenase family.</text>
</comment>
<sequence>MVNQTMEALQFNSKTQTLSLVTEKVPSVKENEVLVKVAYSGVCGTDLHIVEGSFPCTDQPVILGHEFSGTVTAVGSKVTNVKVGDKVAVDPNSGCNTCGPCSGGQYHYCSTGGINSTIGIYCNGGWAQYCTAPDTQVYKLPDNIALEQGALTEPISCLSHGWDRVQPIPVGSSILITGAGIIGNLWACLLHVQGHRKVTISEPLEDRRKIAEKLGTGFQVVSPAELKKQKEKDPEFGFDVAIECSGNGRAMEDALWMLNCGGKLCVFGVASPDTRVSVSPYHLYKQEITIIAVNINPFSFPKALGFIDSMGTRYLEYEKLGIKTFPLKQHKEALEELKKGSIAKAIFKVEH</sequence>
<dbReference type="InterPro" id="IPR002328">
    <property type="entry name" value="ADH_Zn_CS"/>
</dbReference>
<keyword evidence="2 4" id="KW-0862">Zinc</keyword>
<evidence type="ECO:0000259" key="5">
    <source>
        <dbReference type="Pfam" id="PF00107"/>
    </source>
</evidence>
<dbReference type="SUPFAM" id="SSF51735">
    <property type="entry name" value="NAD(P)-binding Rossmann-fold domains"/>
    <property type="match status" value="1"/>
</dbReference>
<dbReference type="GeneID" id="126284318"/>
<dbReference type="InterPro" id="IPR013154">
    <property type="entry name" value="ADH-like_N"/>
</dbReference>
<keyword evidence="1 4" id="KW-0479">Metal-binding</keyword>
<name>A0A8E5JTT6_SCHGR</name>
<dbReference type="Pfam" id="PF00107">
    <property type="entry name" value="ADH_zinc_N"/>
    <property type="match status" value="1"/>
</dbReference>
<feature type="domain" description="Alcohol dehydrogenase-like C-terminal" evidence="5">
    <location>
        <begin position="182"/>
        <end position="306"/>
    </location>
</feature>
<dbReference type="OrthoDB" id="3941538at2759"/>